<dbReference type="EMBL" id="CP024969">
    <property type="protein sequence ID" value="ATZ21848.1"/>
    <property type="molecule type" value="Genomic_DNA"/>
</dbReference>
<feature type="domain" description="N-acetyltransferase" evidence="1">
    <location>
        <begin position="6"/>
        <end position="147"/>
    </location>
</feature>
<dbReference type="GO" id="GO:0016747">
    <property type="term" value="F:acyltransferase activity, transferring groups other than amino-acyl groups"/>
    <property type="evidence" value="ECO:0007669"/>
    <property type="project" value="InterPro"/>
</dbReference>
<dbReference type="Gene3D" id="3.40.630.30">
    <property type="match status" value="1"/>
</dbReference>
<evidence type="ECO:0000313" key="2">
    <source>
        <dbReference type="EMBL" id="ATZ21848.1"/>
    </source>
</evidence>
<name>A0A2K8P5V9_9MOLU</name>
<dbReference type="CDD" id="cd04301">
    <property type="entry name" value="NAT_SF"/>
    <property type="match status" value="1"/>
</dbReference>
<reference evidence="2 3" key="1">
    <citation type="submission" date="2017-11" db="EMBL/GenBank/DDBJ databases">
        <title>Genome sequence of Mesoplasma tabanidae BARC 857 (ATCC 49584).</title>
        <authorList>
            <person name="Lo W.-S."/>
            <person name="Kuo C.-H."/>
        </authorList>
    </citation>
    <scope>NUCLEOTIDE SEQUENCE [LARGE SCALE GENOMIC DNA]</scope>
    <source>
        <strain evidence="2 3">BARC 857</strain>
    </source>
</reference>
<evidence type="ECO:0000259" key="1">
    <source>
        <dbReference type="PROSITE" id="PS51186"/>
    </source>
</evidence>
<sequence>MKIEFKTFEKLSSKETWEIFKNRSEVFVVEQEWLACDIDENDLRATHMIIRNENEELVAYLRIFELDKSTVTLGRVLTPKEFRGLSLGKELLKNAIDWIKRQYPKHDIKISAQYRLVKFYENFGFNQCSEVYDDDGMDHIKMIIKKSYN</sequence>
<organism evidence="2 3">
    <name type="scientific">Mesoplasma tabanidae</name>
    <dbReference type="NCBI Taxonomy" id="219745"/>
    <lineage>
        <taxon>Bacteria</taxon>
        <taxon>Bacillati</taxon>
        <taxon>Mycoplasmatota</taxon>
        <taxon>Mollicutes</taxon>
        <taxon>Entomoplasmatales</taxon>
        <taxon>Entomoplasmataceae</taxon>
        <taxon>Mesoplasma</taxon>
    </lineage>
</organism>
<accession>A0A2K8P5V9</accession>
<keyword evidence="3" id="KW-1185">Reference proteome</keyword>
<dbReference type="AlphaFoldDB" id="A0A2K8P5V9"/>
<evidence type="ECO:0000313" key="3">
    <source>
        <dbReference type="Proteomes" id="UP000232223"/>
    </source>
</evidence>
<dbReference type="PROSITE" id="PS51186">
    <property type="entry name" value="GNAT"/>
    <property type="match status" value="1"/>
</dbReference>
<protein>
    <submittedName>
        <fullName evidence="2">Acyltransferase</fullName>
    </submittedName>
</protein>
<keyword evidence="2" id="KW-0012">Acyltransferase</keyword>
<dbReference type="Pfam" id="PF13673">
    <property type="entry name" value="Acetyltransf_10"/>
    <property type="match status" value="1"/>
</dbReference>
<dbReference type="KEGG" id="mtab:MTABA_v1c06560"/>
<dbReference type="RefSeq" id="WP_100679769.1">
    <property type="nucleotide sequence ID" value="NZ_CP024969.1"/>
</dbReference>
<dbReference type="InterPro" id="IPR000182">
    <property type="entry name" value="GNAT_dom"/>
</dbReference>
<gene>
    <name evidence="2" type="ORF">MTABA_v1c06560</name>
</gene>
<dbReference type="OrthoDB" id="9796171at2"/>
<dbReference type="InterPro" id="IPR016181">
    <property type="entry name" value="Acyl_CoA_acyltransferase"/>
</dbReference>
<proteinExistence type="predicted"/>
<keyword evidence="2" id="KW-0808">Transferase</keyword>
<dbReference type="SUPFAM" id="SSF55729">
    <property type="entry name" value="Acyl-CoA N-acyltransferases (Nat)"/>
    <property type="match status" value="1"/>
</dbReference>
<dbReference type="Proteomes" id="UP000232223">
    <property type="component" value="Chromosome"/>
</dbReference>